<reference evidence="3 4" key="1">
    <citation type="submission" date="2023-09" db="EMBL/GenBank/DDBJ databases">
        <title>Nesidiocoris tenuis whole genome shotgun sequence.</title>
        <authorList>
            <person name="Shibata T."/>
            <person name="Shimoda M."/>
            <person name="Kobayashi T."/>
            <person name="Uehara T."/>
        </authorList>
    </citation>
    <scope>NUCLEOTIDE SEQUENCE [LARGE SCALE GENOMIC DNA]</scope>
    <source>
        <strain evidence="3 4">Japan</strain>
    </source>
</reference>
<proteinExistence type="predicted"/>
<keyword evidence="1" id="KW-1133">Transmembrane helix</keyword>
<gene>
    <name evidence="3" type="ORF">NTJ_11174</name>
</gene>
<evidence type="ECO:0000256" key="2">
    <source>
        <dbReference type="SAM" id="SignalP"/>
    </source>
</evidence>
<protein>
    <submittedName>
        <fullName evidence="3">Uncharacterized protein</fullName>
    </submittedName>
</protein>
<name>A0ABN7B3C8_9HEMI</name>
<dbReference type="EMBL" id="AP028917">
    <property type="protein sequence ID" value="BES98359.1"/>
    <property type="molecule type" value="Genomic_DNA"/>
</dbReference>
<evidence type="ECO:0000313" key="4">
    <source>
        <dbReference type="Proteomes" id="UP001307889"/>
    </source>
</evidence>
<keyword evidence="4" id="KW-1185">Reference proteome</keyword>
<keyword evidence="2" id="KW-0732">Signal</keyword>
<sequence>MPAFLVLLAAAILPMTMADYTTARAFYQKHFTDYDPYTDTIPVTEPDADHFYHQYDHGHPMVTHGYAHRYRPPAHMSEKGLDVTSLGILAIIKLLLIKIKGMGLGLLLLLKLPIVLFTFFGKLLMFLKVAKFLKLLAVPFLLIGLLPLLLGPLLFLAPLLLPLLLALPIPVLQPANNNAGQAAGRRRRETYGGSGAALRSLLESDRCLERIACTLAADREPLYTASISWGLETLQPYVVHPKMNSYVDSYRTSAENSLSRKDCARKYACRHAIFSDSKTAKKT</sequence>
<evidence type="ECO:0000256" key="1">
    <source>
        <dbReference type="SAM" id="Phobius"/>
    </source>
</evidence>
<keyword evidence="1" id="KW-0812">Transmembrane</keyword>
<feature type="chain" id="PRO_5045201341" evidence="2">
    <location>
        <begin position="19"/>
        <end position="283"/>
    </location>
</feature>
<feature type="transmembrane region" description="Helical" evidence="1">
    <location>
        <begin position="104"/>
        <end position="127"/>
    </location>
</feature>
<dbReference type="Proteomes" id="UP001307889">
    <property type="component" value="Chromosome 9"/>
</dbReference>
<keyword evidence="1" id="KW-0472">Membrane</keyword>
<accession>A0ABN7B3C8</accession>
<feature type="transmembrane region" description="Helical" evidence="1">
    <location>
        <begin position="139"/>
        <end position="167"/>
    </location>
</feature>
<organism evidence="3 4">
    <name type="scientific">Nesidiocoris tenuis</name>
    <dbReference type="NCBI Taxonomy" id="355587"/>
    <lineage>
        <taxon>Eukaryota</taxon>
        <taxon>Metazoa</taxon>
        <taxon>Ecdysozoa</taxon>
        <taxon>Arthropoda</taxon>
        <taxon>Hexapoda</taxon>
        <taxon>Insecta</taxon>
        <taxon>Pterygota</taxon>
        <taxon>Neoptera</taxon>
        <taxon>Paraneoptera</taxon>
        <taxon>Hemiptera</taxon>
        <taxon>Heteroptera</taxon>
        <taxon>Panheteroptera</taxon>
        <taxon>Cimicomorpha</taxon>
        <taxon>Miridae</taxon>
        <taxon>Dicyphina</taxon>
        <taxon>Nesidiocoris</taxon>
    </lineage>
</organism>
<feature type="signal peptide" evidence="2">
    <location>
        <begin position="1"/>
        <end position="18"/>
    </location>
</feature>
<evidence type="ECO:0000313" key="3">
    <source>
        <dbReference type="EMBL" id="BES98359.1"/>
    </source>
</evidence>